<comment type="caution">
    <text evidence="3">The sequence shown here is derived from an EMBL/GenBank/DDBJ whole genome shotgun (WGS) entry which is preliminary data.</text>
</comment>
<dbReference type="InterPro" id="IPR013424">
    <property type="entry name" value="Ice-binding_C"/>
</dbReference>
<accession>A0A0A1VPI8</accession>
<feature type="chain" id="PRO_5001993161" description="Ice-binding protein C-terminal domain-containing protein" evidence="1">
    <location>
        <begin position="26"/>
        <end position="233"/>
    </location>
</feature>
<evidence type="ECO:0000313" key="3">
    <source>
        <dbReference type="EMBL" id="GAL91499.1"/>
    </source>
</evidence>
<dbReference type="EMBL" id="BBPA01000003">
    <property type="protein sequence ID" value="GAL91499.1"/>
    <property type="molecule type" value="Genomic_DNA"/>
</dbReference>
<dbReference type="Proteomes" id="UP000030321">
    <property type="component" value="Unassembled WGS sequence"/>
</dbReference>
<protein>
    <recommendedName>
        <fullName evidence="2">Ice-binding protein C-terminal domain-containing protein</fullName>
    </recommendedName>
</protein>
<dbReference type="AlphaFoldDB" id="A0A0A1VPI8"/>
<evidence type="ECO:0000259" key="2">
    <source>
        <dbReference type="Pfam" id="PF07589"/>
    </source>
</evidence>
<feature type="domain" description="Ice-binding protein C-terminal" evidence="2">
    <location>
        <begin position="206"/>
        <end position="225"/>
    </location>
</feature>
<sequence length="233" mass="23599">MKTSTVIEKLSLAAAGAALSTCIIAAPKADAAVVSLDFEGLQNSEQILNFYNGGTGSLGSAGPNYGISFGPDSLALIDFDNGGTGNFANEPTPKTIAFFRSGPGNLMNVAAGFNTGFSFYYSSSLAGSVTIFDGLNGTGTQLAQINLGVNFRNNNCTGDPTGAFCNWDPIGVSFAGTAKSVLFGGVANQVAFDSITLGSNTPGPVSVPEPSSLFGLLAVGFLGVGSVLKPKLK</sequence>
<dbReference type="RefSeq" id="WP_052426667.1">
    <property type="nucleotide sequence ID" value="NZ_BBPA01000003.1"/>
</dbReference>
<name>A0A0A1VPI8_MICAE</name>
<evidence type="ECO:0000256" key="1">
    <source>
        <dbReference type="SAM" id="SignalP"/>
    </source>
</evidence>
<dbReference type="Pfam" id="PF07589">
    <property type="entry name" value="PEP-CTERM"/>
    <property type="match status" value="1"/>
</dbReference>
<keyword evidence="1" id="KW-0732">Signal</keyword>
<organism evidence="3 4">
    <name type="scientific">Microcystis aeruginosa NIES-44</name>
    <dbReference type="NCBI Taxonomy" id="449439"/>
    <lineage>
        <taxon>Bacteria</taxon>
        <taxon>Bacillati</taxon>
        <taxon>Cyanobacteriota</taxon>
        <taxon>Cyanophyceae</taxon>
        <taxon>Oscillatoriophycideae</taxon>
        <taxon>Chroococcales</taxon>
        <taxon>Microcystaceae</taxon>
        <taxon>Microcystis</taxon>
    </lineage>
</organism>
<evidence type="ECO:0000313" key="4">
    <source>
        <dbReference type="Proteomes" id="UP000030321"/>
    </source>
</evidence>
<dbReference type="NCBIfam" id="TIGR02595">
    <property type="entry name" value="PEP_CTERM"/>
    <property type="match status" value="1"/>
</dbReference>
<gene>
    <name evidence="3" type="ORF">N44_01507</name>
</gene>
<feature type="signal peptide" evidence="1">
    <location>
        <begin position="1"/>
        <end position="25"/>
    </location>
</feature>
<reference evidence="4" key="1">
    <citation type="journal article" date="2015" name="Genome">
        <title>Whole Genome Sequence of the Non-Microcystin-Producing Microcystis aeruginosa Strain NIES-44.</title>
        <authorList>
            <person name="Okano K."/>
            <person name="Miyata N."/>
            <person name="Ozaki Y."/>
        </authorList>
    </citation>
    <scope>NUCLEOTIDE SEQUENCE [LARGE SCALE GENOMIC DNA]</scope>
    <source>
        <strain evidence="4">NIES-44</strain>
    </source>
</reference>
<proteinExistence type="predicted"/>